<feature type="region of interest" description="Disordered" evidence="2">
    <location>
        <begin position="1"/>
        <end position="23"/>
    </location>
</feature>
<feature type="domain" description="GH16" evidence="4">
    <location>
        <begin position="101"/>
        <end position="403"/>
    </location>
</feature>
<accession>A0ABM0LU57</accession>
<dbReference type="Proteomes" id="UP000694865">
    <property type="component" value="Unplaced"/>
</dbReference>
<dbReference type="RefSeq" id="XP_006811298.1">
    <property type="nucleotide sequence ID" value="XM_006811235.1"/>
</dbReference>
<evidence type="ECO:0000256" key="3">
    <source>
        <dbReference type="SAM" id="Phobius"/>
    </source>
</evidence>
<sequence length="403" mass="45867">MAHKETSTNTSDNKQDRSTKSSLSSYDNFAMEEGGTTAILYGNSSSWKNRNDDMVKKSISGRPLIIVLVFALIVVLATATTMIALFATNKLPVRDSVKDQDDLKFEPEPKPRPEPVAEDDLIFEDTFDTFRFDWWQHEMTAGGGGNWEFQYYTNNRSNSYVRDNILYIKPTLTLDKFGNDEHGILYGTLDLWGHTPANLCTAILEVILYYIILFTAIWMLPKYNEYGDWPASGEIDIVESRGNVDYKSPDGVSQGVDSMGSTMHWGPYFPWNGWNKTHATKFFVDDKLTLEVDPGEDGFYKYGGWHESIPDVMNPWANSPNKMAPFDKEFYLVMNVAVGGVSGYFWDGNVNGAYAKPWLDTSHTAAKDFWNGKDHWYPTWNPELDNGESAAMQIKSVRVWKRE</sequence>
<keyword evidence="5" id="KW-1185">Reference proteome</keyword>
<dbReference type="Gene3D" id="2.60.120.200">
    <property type="match status" value="1"/>
</dbReference>
<evidence type="ECO:0000256" key="1">
    <source>
        <dbReference type="ARBA" id="ARBA00006865"/>
    </source>
</evidence>
<keyword evidence="3" id="KW-0472">Membrane</keyword>
<proteinExistence type="inferred from homology"/>
<name>A0ABM0LU57_SACKO</name>
<dbReference type="PANTHER" id="PTHR10963:SF55">
    <property type="entry name" value="GLYCOSIDE HYDROLASE FAMILY 16 PROTEIN"/>
    <property type="match status" value="1"/>
</dbReference>
<dbReference type="InterPro" id="IPR050546">
    <property type="entry name" value="Glycosyl_Hydrlase_16"/>
</dbReference>
<dbReference type="GeneID" id="102806538"/>
<reference evidence="6" key="1">
    <citation type="submission" date="2025-08" db="UniProtKB">
        <authorList>
            <consortium name="RefSeq"/>
        </authorList>
    </citation>
    <scope>IDENTIFICATION</scope>
    <source>
        <tissue evidence="6">Testes</tissue>
    </source>
</reference>
<organism evidence="5 6">
    <name type="scientific">Saccoglossus kowalevskii</name>
    <name type="common">Acorn worm</name>
    <dbReference type="NCBI Taxonomy" id="10224"/>
    <lineage>
        <taxon>Eukaryota</taxon>
        <taxon>Metazoa</taxon>
        <taxon>Hemichordata</taxon>
        <taxon>Enteropneusta</taxon>
        <taxon>Harrimaniidae</taxon>
        <taxon>Saccoglossus</taxon>
    </lineage>
</organism>
<evidence type="ECO:0000313" key="6">
    <source>
        <dbReference type="RefSeq" id="XP_006811298.1"/>
    </source>
</evidence>
<gene>
    <name evidence="6" type="primary">LOC102806538</name>
</gene>
<protein>
    <submittedName>
        <fullName evidence="6">Beta-1,3-glucan-binding protein-like</fullName>
    </submittedName>
</protein>
<dbReference type="SUPFAM" id="SSF49899">
    <property type="entry name" value="Concanavalin A-like lectins/glucanases"/>
    <property type="match status" value="2"/>
</dbReference>
<evidence type="ECO:0000256" key="2">
    <source>
        <dbReference type="SAM" id="MobiDB-lite"/>
    </source>
</evidence>
<feature type="transmembrane region" description="Helical" evidence="3">
    <location>
        <begin position="64"/>
        <end position="87"/>
    </location>
</feature>
<dbReference type="PANTHER" id="PTHR10963">
    <property type="entry name" value="GLYCOSYL HYDROLASE-RELATED"/>
    <property type="match status" value="1"/>
</dbReference>
<evidence type="ECO:0000259" key="4">
    <source>
        <dbReference type="PROSITE" id="PS51762"/>
    </source>
</evidence>
<dbReference type="InterPro" id="IPR013320">
    <property type="entry name" value="ConA-like_dom_sf"/>
</dbReference>
<evidence type="ECO:0000313" key="5">
    <source>
        <dbReference type="Proteomes" id="UP000694865"/>
    </source>
</evidence>
<dbReference type="PROSITE" id="PS51762">
    <property type="entry name" value="GH16_2"/>
    <property type="match status" value="1"/>
</dbReference>
<keyword evidence="3" id="KW-0812">Transmembrane</keyword>
<comment type="similarity">
    <text evidence="1">Belongs to the glycosyl hydrolase 16 family.</text>
</comment>
<dbReference type="InterPro" id="IPR000757">
    <property type="entry name" value="Beta-glucanase-like"/>
</dbReference>
<keyword evidence="3" id="KW-1133">Transmembrane helix</keyword>
<feature type="transmembrane region" description="Helical" evidence="3">
    <location>
        <begin position="196"/>
        <end position="220"/>
    </location>
</feature>